<dbReference type="STRING" id="1122142.SAMN02910414_02150"/>
<sequence length="60" mass="7339">MEAPIGIIYKKIIFFIKNFDFFPIYDNINIYVLNVSKHVLEYVCYYVDKKIAWRILDCRQ</sequence>
<evidence type="ECO:0000313" key="2">
    <source>
        <dbReference type="Proteomes" id="UP000183918"/>
    </source>
</evidence>
<gene>
    <name evidence="1" type="ORF">SAMN02910414_02150</name>
</gene>
<evidence type="ECO:0000313" key="1">
    <source>
        <dbReference type="EMBL" id="SDY69221.1"/>
    </source>
</evidence>
<dbReference type="EMBL" id="FNPG01000029">
    <property type="protein sequence ID" value="SDY69221.1"/>
    <property type="molecule type" value="Genomic_DNA"/>
</dbReference>
<keyword evidence="2" id="KW-1185">Reference proteome</keyword>
<protein>
    <submittedName>
        <fullName evidence="1">Uncharacterized protein</fullName>
    </submittedName>
</protein>
<dbReference type="Proteomes" id="UP000183918">
    <property type="component" value="Unassembled WGS sequence"/>
</dbReference>
<proteinExistence type="predicted"/>
<reference evidence="1 2" key="1">
    <citation type="submission" date="2016-10" db="EMBL/GenBank/DDBJ databases">
        <authorList>
            <person name="de Groot N.N."/>
        </authorList>
    </citation>
    <scope>NUCLEOTIDE SEQUENCE [LARGE SCALE GENOMIC DNA]</scope>
    <source>
        <strain evidence="1 2">DSM 14045</strain>
    </source>
</reference>
<organism evidence="1 2">
    <name type="scientific">Lachnobacterium bovis DSM 14045</name>
    <dbReference type="NCBI Taxonomy" id="1122142"/>
    <lineage>
        <taxon>Bacteria</taxon>
        <taxon>Bacillati</taxon>
        <taxon>Bacillota</taxon>
        <taxon>Clostridia</taxon>
        <taxon>Lachnospirales</taxon>
        <taxon>Lachnospiraceae</taxon>
        <taxon>Lachnobacterium</taxon>
    </lineage>
</organism>
<dbReference type="AlphaFoldDB" id="A0A1H3LXR1"/>
<name>A0A1H3LXR1_9FIRM</name>
<accession>A0A1H3LXR1</accession>